<gene>
    <name evidence="1" type="ORF">GA0074692_0980</name>
</gene>
<evidence type="ECO:0000313" key="1">
    <source>
        <dbReference type="EMBL" id="SCL20780.1"/>
    </source>
</evidence>
<organism evidence="1 2">
    <name type="scientific">Micromonospora pallida</name>
    <dbReference type="NCBI Taxonomy" id="145854"/>
    <lineage>
        <taxon>Bacteria</taxon>
        <taxon>Bacillati</taxon>
        <taxon>Actinomycetota</taxon>
        <taxon>Actinomycetes</taxon>
        <taxon>Micromonosporales</taxon>
        <taxon>Micromonosporaceae</taxon>
        <taxon>Micromonospora</taxon>
    </lineage>
</organism>
<accession>A0A1C6RUU1</accession>
<dbReference type="InterPro" id="IPR039498">
    <property type="entry name" value="NTP_transf_5"/>
</dbReference>
<keyword evidence="2" id="KW-1185">Reference proteome</keyword>
<dbReference type="STRING" id="145854.GA0074692_0980"/>
<evidence type="ECO:0000313" key="2">
    <source>
        <dbReference type="Proteomes" id="UP000198959"/>
    </source>
</evidence>
<dbReference type="GO" id="GO:0016740">
    <property type="term" value="F:transferase activity"/>
    <property type="evidence" value="ECO:0007669"/>
    <property type="project" value="UniProtKB-KW"/>
</dbReference>
<protein>
    <submittedName>
        <fullName evidence="1">Uncharacterized nucleotidyltransferase</fullName>
    </submittedName>
</protein>
<dbReference type="Pfam" id="PF14907">
    <property type="entry name" value="NTP_transf_5"/>
    <property type="match status" value="1"/>
</dbReference>
<reference evidence="2" key="1">
    <citation type="submission" date="2016-06" db="EMBL/GenBank/DDBJ databases">
        <authorList>
            <person name="Varghese N."/>
            <person name="Submissions Spin"/>
        </authorList>
    </citation>
    <scope>NUCLEOTIDE SEQUENCE [LARGE SCALE GENOMIC DNA]</scope>
    <source>
        <strain evidence="2">DSM 43817</strain>
    </source>
</reference>
<name>A0A1C6RUU1_9ACTN</name>
<dbReference type="Proteomes" id="UP000198959">
    <property type="component" value="Unassembled WGS sequence"/>
</dbReference>
<dbReference type="EMBL" id="FMHW01000002">
    <property type="protein sequence ID" value="SCL20780.1"/>
    <property type="molecule type" value="Genomic_DNA"/>
</dbReference>
<proteinExistence type="predicted"/>
<dbReference type="AlphaFoldDB" id="A0A1C6RUU1"/>
<sequence length="353" mass="39966">MLLLSLPDPRSDEVDAMRRLLDSPLDWNQVLGMLTVHRVLGVAWHNVLLYAIERRQRLRSAYFLKSLRVSAAGQRLMAGEQTELTVQVQRALSDAGLRSAVLKGGAVAKMAYPDPSMRMFNDNDLLVDRERLPEVETVLRELGYVQGSWDYATASVRPAPRREALFLALHSHQTYSYMKPTPQAQALECHRLDMHFSIDLMTGHRSDAAVSALLDSRIEIDGMTTISATDMLVFTCLHFAREAVHRGEVLALKDLVLYKVVDILALLAAYDMSDVPDRAAQLGFAREVYFALHHAADLFPGRVPADLLDRLRPDDLAYLDEVNDGHAVVHRWRTPMIQRMFDIHRLRELTEST</sequence>
<keyword evidence="1" id="KW-0808">Transferase</keyword>